<sequence length="88" mass="10545">MNSLEFKYKVEIIKKYFKNNSVRYILDKLEYEGYFLCPATNILSYDDIVPFGDDIMLHETDICEVNRMSDKIDEQPIEFIDFLYNLVN</sequence>
<evidence type="ECO:0000313" key="2">
    <source>
        <dbReference type="Proteomes" id="UP000038200"/>
    </source>
</evidence>
<organism evidence="1 2">
    <name type="scientific">Capnocytophaga canis</name>
    <dbReference type="NCBI Taxonomy" id="1848903"/>
    <lineage>
        <taxon>Bacteria</taxon>
        <taxon>Pseudomonadati</taxon>
        <taxon>Bacteroidota</taxon>
        <taxon>Flavobacteriia</taxon>
        <taxon>Flavobacteriales</taxon>
        <taxon>Flavobacteriaceae</taxon>
        <taxon>Capnocytophaga</taxon>
    </lineage>
</organism>
<name>A0A0B7ITG0_9FLAO</name>
<gene>
    <name evidence="1" type="ORF">CCAND93_630006</name>
</gene>
<dbReference type="AlphaFoldDB" id="A0A0B7ITG0"/>
<dbReference type="EMBL" id="CDOL01000254">
    <property type="protein sequence ID" value="CEN53909.1"/>
    <property type="molecule type" value="Genomic_DNA"/>
</dbReference>
<dbReference type="Proteomes" id="UP000038200">
    <property type="component" value="Unassembled WGS sequence"/>
</dbReference>
<protein>
    <submittedName>
        <fullName evidence="1">Uncharacterized protein</fullName>
    </submittedName>
</protein>
<reference evidence="1 2" key="1">
    <citation type="submission" date="2015-01" db="EMBL/GenBank/DDBJ databases">
        <authorList>
            <person name="Xiang T."/>
            <person name="Song Y."/>
            <person name="Huang L."/>
            <person name="Wang B."/>
            <person name="Wu P."/>
        </authorList>
    </citation>
    <scope>NUCLEOTIDE SEQUENCE [LARGE SCALE GENOMIC DNA]</scope>
    <source>
        <strain evidence="1 2">CcD93</strain>
    </source>
</reference>
<accession>A0A0B7ITG0</accession>
<evidence type="ECO:0000313" key="1">
    <source>
        <dbReference type="EMBL" id="CEN53909.1"/>
    </source>
</evidence>
<proteinExistence type="predicted"/>
<dbReference type="RefSeq" id="WP_156127664.1">
    <property type="nucleotide sequence ID" value="NZ_CDOL01000254.1"/>
</dbReference>